<keyword evidence="2" id="KW-0805">Transcription regulation</keyword>
<gene>
    <name evidence="8" type="ORF">UFOPK3001_01441</name>
</gene>
<evidence type="ECO:0000256" key="1">
    <source>
        <dbReference type="ARBA" id="ARBA00010641"/>
    </source>
</evidence>
<comment type="similarity">
    <text evidence="1">Belongs to the sigma-70 factor family. ECF subfamily.</text>
</comment>
<dbReference type="GO" id="GO:0016987">
    <property type="term" value="F:sigma factor activity"/>
    <property type="evidence" value="ECO:0007669"/>
    <property type="project" value="UniProtKB-KW"/>
</dbReference>
<dbReference type="CDD" id="cd06171">
    <property type="entry name" value="Sigma70_r4"/>
    <property type="match status" value="1"/>
</dbReference>
<dbReference type="InterPro" id="IPR036388">
    <property type="entry name" value="WH-like_DNA-bd_sf"/>
</dbReference>
<dbReference type="InterPro" id="IPR039425">
    <property type="entry name" value="RNA_pol_sigma-70-like"/>
</dbReference>
<name>A0A6J6YM88_9ZZZZ</name>
<dbReference type="Pfam" id="PF08281">
    <property type="entry name" value="Sigma70_r4_2"/>
    <property type="match status" value="1"/>
</dbReference>
<dbReference type="PANTHER" id="PTHR43133">
    <property type="entry name" value="RNA POLYMERASE ECF-TYPE SIGMA FACTO"/>
    <property type="match status" value="1"/>
</dbReference>
<dbReference type="NCBIfam" id="TIGR02937">
    <property type="entry name" value="sigma70-ECF"/>
    <property type="match status" value="1"/>
</dbReference>
<evidence type="ECO:0000259" key="7">
    <source>
        <dbReference type="Pfam" id="PF08281"/>
    </source>
</evidence>
<evidence type="ECO:0000256" key="5">
    <source>
        <dbReference type="ARBA" id="ARBA00023163"/>
    </source>
</evidence>
<proteinExistence type="inferred from homology"/>
<dbReference type="EMBL" id="CAFAAJ010000090">
    <property type="protein sequence ID" value="CAB4809354.1"/>
    <property type="molecule type" value="Genomic_DNA"/>
</dbReference>
<dbReference type="Gene3D" id="1.10.10.10">
    <property type="entry name" value="Winged helix-like DNA-binding domain superfamily/Winged helix DNA-binding domain"/>
    <property type="match status" value="1"/>
</dbReference>
<dbReference type="GO" id="GO:0006352">
    <property type="term" value="P:DNA-templated transcription initiation"/>
    <property type="evidence" value="ECO:0007669"/>
    <property type="project" value="InterPro"/>
</dbReference>
<dbReference type="Pfam" id="PF04542">
    <property type="entry name" value="Sigma70_r2"/>
    <property type="match status" value="1"/>
</dbReference>
<keyword evidence="3" id="KW-0731">Sigma factor</keyword>
<evidence type="ECO:0000256" key="3">
    <source>
        <dbReference type="ARBA" id="ARBA00023082"/>
    </source>
</evidence>
<evidence type="ECO:0000256" key="4">
    <source>
        <dbReference type="ARBA" id="ARBA00023125"/>
    </source>
</evidence>
<reference evidence="8" key="1">
    <citation type="submission" date="2020-05" db="EMBL/GenBank/DDBJ databases">
        <authorList>
            <person name="Chiriac C."/>
            <person name="Salcher M."/>
            <person name="Ghai R."/>
            <person name="Kavagutti S V."/>
        </authorList>
    </citation>
    <scope>NUCLEOTIDE SEQUENCE</scope>
</reference>
<evidence type="ECO:0000256" key="2">
    <source>
        <dbReference type="ARBA" id="ARBA00023015"/>
    </source>
</evidence>
<dbReference type="PANTHER" id="PTHR43133:SF8">
    <property type="entry name" value="RNA POLYMERASE SIGMA FACTOR HI_1459-RELATED"/>
    <property type="match status" value="1"/>
</dbReference>
<dbReference type="InterPro" id="IPR014284">
    <property type="entry name" value="RNA_pol_sigma-70_dom"/>
</dbReference>
<accession>A0A6J6YM88</accession>
<protein>
    <submittedName>
        <fullName evidence="8">Unannotated protein</fullName>
    </submittedName>
</protein>
<evidence type="ECO:0000313" key="8">
    <source>
        <dbReference type="EMBL" id="CAB4809354.1"/>
    </source>
</evidence>
<dbReference type="InterPro" id="IPR007627">
    <property type="entry name" value="RNA_pol_sigma70_r2"/>
</dbReference>
<dbReference type="SUPFAM" id="SSF88946">
    <property type="entry name" value="Sigma2 domain of RNA polymerase sigma factors"/>
    <property type="match status" value="1"/>
</dbReference>
<dbReference type="InterPro" id="IPR013249">
    <property type="entry name" value="RNA_pol_sigma70_r4_t2"/>
</dbReference>
<dbReference type="Gene3D" id="1.10.1740.10">
    <property type="match status" value="1"/>
</dbReference>
<dbReference type="InterPro" id="IPR013325">
    <property type="entry name" value="RNA_pol_sigma_r2"/>
</dbReference>
<keyword evidence="5" id="KW-0804">Transcription</keyword>
<sequence length="194" mass="21752">MPLDDPSSDRDLVGRAPHDPEAFAVLYRRYVHRVRAFAVRRCGNTTVADDITAIVFERAWRNLSGLEVPDHGIGPWLYRIASNELASHFRKTARGRRARERIESTPPPRVPDPADITVERADRAAVHKALNRLNPRHQEVISLRYLAGLSPQETAEIMGITPSVVAAVLHRALKALEQAINRERVDGHSDTQHG</sequence>
<dbReference type="AlphaFoldDB" id="A0A6J6YM88"/>
<keyword evidence="4" id="KW-0238">DNA-binding</keyword>
<feature type="domain" description="RNA polymerase sigma-70 region 2" evidence="6">
    <location>
        <begin position="26"/>
        <end position="94"/>
    </location>
</feature>
<evidence type="ECO:0000259" key="6">
    <source>
        <dbReference type="Pfam" id="PF04542"/>
    </source>
</evidence>
<dbReference type="SUPFAM" id="SSF88659">
    <property type="entry name" value="Sigma3 and sigma4 domains of RNA polymerase sigma factors"/>
    <property type="match status" value="1"/>
</dbReference>
<organism evidence="8">
    <name type="scientific">freshwater metagenome</name>
    <dbReference type="NCBI Taxonomy" id="449393"/>
    <lineage>
        <taxon>unclassified sequences</taxon>
        <taxon>metagenomes</taxon>
        <taxon>ecological metagenomes</taxon>
    </lineage>
</organism>
<dbReference type="GO" id="GO:0003677">
    <property type="term" value="F:DNA binding"/>
    <property type="evidence" value="ECO:0007669"/>
    <property type="project" value="UniProtKB-KW"/>
</dbReference>
<feature type="domain" description="RNA polymerase sigma factor 70 region 4 type 2" evidence="7">
    <location>
        <begin position="124"/>
        <end position="176"/>
    </location>
</feature>
<dbReference type="InterPro" id="IPR013324">
    <property type="entry name" value="RNA_pol_sigma_r3/r4-like"/>
</dbReference>